<proteinExistence type="predicted"/>
<evidence type="ECO:0000313" key="6">
    <source>
        <dbReference type="EMBL" id="MDC3983866.1"/>
    </source>
</evidence>
<dbReference type="InterPro" id="IPR029055">
    <property type="entry name" value="Ntn_hydrolases_N"/>
</dbReference>
<evidence type="ECO:0000259" key="4">
    <source>
        <dbReference type="Pfam" id="PF00733"/>
    </source>
</evidence>
<protein>
    <recommendedName>
        <fullName evidence="2">asparagine synthase (glutamine-hydrolyzing)</fullName>
        <ecNumber evidence="2">6.3.5.4</ecNumber>
    </recommendedName>
</protein>
<dbReference type="PANTHER" id="PTHR43284">
    <property type="entry name" value="ASPARAGINE SYNTHETASE (GLUTAMINE-HYDROLYZING)"/>
    <property type="match status" value="1"/>
</dbReference>
<accession>A0A9X3X9K4</accession>
<evidence type="ECO:0000259" key="5">
    <source>
        <dbReference type="Pfam" id="PF13537"/>
    </source>
</evidence>
<dbReference type="InterPro" id="IPR017932">
    <property type="entry name" value="GATase_2_dom"/>
</dbReference>
<dbReference type="RefSeq" id="WP_272458856.1">
    <property type="nucleotide sequence ID" value="NZ_JAGTJJ010000016.1"/>
</dbReference>
<dbReference type="SUPFAM" id="SSF52402">
    <property type="entry name" value="Adenine nucleotide alpha hydrolases-like"/>
    <property type="match status" value="1"/>
</dbReference>
<organism evidence="6 7">
    <name type="scientific">Polyangium jinanense</name>
    <dbReference type="NCBI Taxonomy" id="2829994"/>
    <lineage>
        <taxon>Bacteria</taxon>
        <taxon>Pseudomonadati</taxon>
        <taxon>Myxococcota</taxon>
        <taxon>Polyangia</taxon>
        <taxon>Polyangiales</taxon>
        <taxon>Polyangiaceae</taxon>
        <taxon>Polyangium</taxon>
    </lineage>
</organism>
<dbReference type="Gene3D" id="3.60.20.10">
    <property type="entry name" value="Glutamine Phosphoribosylpyrophosphate, subunit 1, domain 1"/>
    <property type="match status" value="1"/>
</dbReference>
<dbReference type="AlphaFoldDB" id="A0A9X3X9K4"/>
<dbReference type="GO" id="GO:0005524">
    <property type="term" value="F:ATP binding"/>
    <property type="evidence" value="ECO:0007669"/>
    <property type="project" value="UniProtKB-KW"/>
</dbReference>
<dbReference type="EC" id="6.3.5.4" evidence="2"/>
<comment type="pathway">
    <text evidence="1">Amino-acid biosynthesis; L-asparagine biosynthesis; L-asparagine from L-aspartate (L-Gln route): step 1/1.</text>
</comment>
<dbReference type="GO" id="GO:0006529">
    <property type="term" value="P:asparagine biosynthetic process"/>
    <property type="evidence" value="ECO:0007669"/>
    <property type="project" value="InterPro"/>
</dbReference>
<sequence>MNAAFGYVSGRPGSAIDEARFSPNAVTSPDGRFTVVFEGDVETPEGVLAAYAARGKCALEELRGGFALGLWDANERTLLLARDPIGIKSLYFATSPGKLAFAFEVWTLAAQGFAEKRLSRRAVASFLATGTVAEPDTILEGVSPLPPATILTYRDGHARSATYWELPIEPRTTTDPRDVEAMLAEAAFPRTASHVAPDEREITEAVEALDQPSTSFLRAFRAAKSAGVAAFSGLGRSALFPAASRILHFGALFARYRSVEHAYAALRGTVESDVLTVATFPGRDAFAHPSSLSFKDTALLPITIPSQLEPALARRGLRLDRALALLDLTNDLRDRALRDADVACRRRGLSLRAPLLDRSVVERALFLPRRSTLLHTPARPAPAPPLAAWLKGPLRAWTERKLLDEARRHAPFLDAGAVAGLWRYFLADDKSTYAAPHFFALTTLIAYLQSHDATI</sequence>
<gene>
    <name evidence="6" type="ORF">KEG57_25375</name>
</gene>
<evidence type="ECO:0000256" key="3">
    <source>
        <dbReference type="ARBA" id="ARBA00048741"/>
    </source>
</evidence>
<reference evidence="6 7" key="1">
    <citation type="submission" date="2021-04" db="EMBL/GenBank/DDBJ databases">
        <title>Genome analysis of Polyangium sp.</title>
        <authorList>
            <person name="Li Y."/>
            <person name="Wang J."/>
        </authorList>
    </citation>
    <scope>NUCLEOTIDE SEQUENCE [LARGE SCALE GENOMIC DNA]</scope>
    <source>
        <strain evidence="6 7">SDU14</strain>
    </source>
</reference>
<feature type="domain" description="Asparagine synthetase" evidence="4">
    <location>
        <begin position="178"/>
        <end position="370"/>
    </location>
</feature>
<comment type="catalytic activity">
    <reaction evidence="3">
        <text>L-aspartate + L-glutamine + ATP + H2O = L-asparagine + L-glutamate + AMP + diphosphate + H(+)</text>
        <dbReference type="Rhea" id="RHEA:12228"/>
        <dbReference type="ChEBI" id="CHEBI:15377"/>
        <dbReference type="ChEBI" id="CHEBI:15378"/>
        <dbReference type="ChEBI" id="CHEBI:29985"/>
        <dbReference type="ChEBI" id="CHEBI:29991"/>
        <dbReference type="ChEBI" id="CHEBI:30616"/>
        <dbReference type="ChEBI" id="CHEBI:33019"/>
        <dbReference type="ChEBI" id="CHEBI:58048"/>
        <dbReference type="ChEBI" id="CHEBI:58359"/>
        <dbReference type="ChEBI" id="CHEBI:456215"/>
        <dbReference type="EC" id="6.3.5.4"/>
    </reaction>
</comment>
<dbReference type="Proteomes" id="UP001151081">
    <property type="component" value="Unassembled WGS sequence"/>
</dbReference>
<dbReference type="InterPro" id="IPR051786">
    <property type="entry name" value="ASN_synthetase/amidase"/>
</dbReference>
<name>A0A9X3X9K4_9BACT</name>
<comment type="caution">
    <text evidence="6">The sequence shown here is derived from an EMBL/GenBank/DDBJ whole genome shotgun (WGS) entry which is preliminary data.</text>
</comment>
<keyword evidence="7" id="KW-1185">Reference proteome</keyword>
<dbReference type="Pfam" id="PF00733">
    <property type="entry name" value="Asn_synthase"/>
    <property type="match status" value="1"/>
</dbReference>
<dbReference type="InterPro" id="IPR001962">
    <property type="entry name" value="Asn_synthase"/>
</dbReference>
<dbReference type="SUPFAM" id="SSF56235">
    <property type="entry name" value="N-terminal nucleophile aminohydrolases (Ntn hydrolases)"/>
    <property type="match status" value="1"/>
</dbReference>
<dbReference type="EMBL" id="JAGTJJ010000016">
    <property type="protein sequence ID" value="MDC3983866.1"/>
    <property type="molecule type" value="Genomic_DNA"/>
</dbReference>
<evidence type="ECO:0000313" key="7">
    <source>
        <dbReference type="Proteomes" id="UP001151081"/>
    </source>
</evidence>
<feature type="domain" description="Glutamine amidotransferase type-2" evidence="5">
    <location>
        <begin position="45"/>
        <end position="108"/>
    </location>
</feature>
<dbReference type="Pfam" id="PF13537">
    <property type="entry name" value="GATase_7"/>
    <property type="match status" value="1"/>
</dbReference>
<dbReference type="PANTHER" id="PTHR43284:SF1">
    <property type="entry name" value="ASPARAGINE SYNTHETASE"/>
    <property type="match status" value="1"/>
</dbReference>
<dbReference type="GO" id="GO:0004066">
    <property type="term" value="F:asparagine synthase (glutamine-hydrolyzing) activity"/>
    <property type="evidence" value="ECO:0007669"/>
    <property type="project" value="UniProtKB-EC"/>
</dbReference>
<evidence type="ECO:0000256" key="1">
    <source>
        <dbReference type="ARBA" id="ARBA00005187"/>
    </source>
</evidence>
<evidence type="ECO:0000256" key="2">
    <source>
        <dbReference type="ARBA" id="ARBA00012737"/>
    </source>
</evidence>